<comment type="caution">
    <text evidence="1">The sequence shown here is derived from an EMBL/GenBank/DDBJ whole genome shotgun (WGS) entry which is preliminary data.</text>
</comment>
<dbReference type="EMBL" id="QXFT01005046">
    <property type="protein sequence ID" value="KAE9274500.1"/>
    <property type="molecule type" value="Genomic_DNA"/>
</dbReference>
<evidence type="ECO:0000313" key="1">
    <source>
        <dbReference type="EMBL" id="KAE9274500.1"/>
    </source>
</evidence>
<dbReference type="Proteomes" id="UP000434957">
    <property type="component" value="Unassembled WGS sequence"/>
</dbReference>
<protein>
    <submittedName>
        <fullName evidence="1">Uncharacterized protein</fullName>
    </submittedName>
</protein>
<gene>
    <name evidence="1" type="ORF">PR003_g29587</name>
</gene>
<sequence length="119" mass="13626">MDRVGLYGVANATNIEASSASELSDYYHIGAVAPTLMVLVRGFGGERHEHRGHHRLKDVLRLPHRRNRRHIGGLSESLRRGERHEHRGQQRLKVVVLLKYRRSRLEYVHRDASVATSMG</sequence>
<accession>A0A6A4BQG0</accession>
<evidence type="ECO:0000313" key="2">
    <source>
        <dbReference type="Proteomes" id="UP000434957"/>
    </source>
</evidence>
<reference evidence="1 2" key="1">
    <citation type="submission" date="2018-08" db="EMBL/GenBank/DDBJ databases">
        <title>Genomic investigation of the strawberry pathogen Phytophthora fragariae indicates pathogenicity is determined by transcriptional variation in three key races.</title>
        <authorList>
            <person name="Adams T.M."/>
            <person name="Armitage A.D."/>
            <person name="Sobczyk M.K."/>
            <person name="Bates H.J."/>
            <person name="Dunwell J.M."/>
            <person name="Nellist C.F."/>
            <person name="Harrison R.J."/>
        </authorList>
    </citation>
    <scope>NUCLEOTIDE SEQUENCE [LARGE SCALE GENOMIC DNA]</scope>
    <source>
        <strain evidence="1 2">SCRP333</strain>
    </source>
</reference>
<name>A0A6A4BQG0_9STRA</name>
<dbReference type="AlphaFoldDB" id="A0A6A4BQG0"/>
<proteinExistence type="predicted"/>
<keyword evidence="2" id="KW-1185">Reference proteome</keyword>
<organism evidence="1 2">
    <name type="scientific">Phytophthora rubi</name>
    <dbReference type="NCBI Taxonomy" id="129364"/>
    <lineage>
        <taxon>Eukaryota</taxon>
        <taxon>Sar</taxon>
        <taxon>Stramenopiles</taxon>
        <taxon>Oomycota</taxon>
        <taxon>Peronosporomycetes</taxon>
        <taxon>Peronosporales</taxon>
        <taxon>Peronosporaceae</taxon>
        <taxon>Phytophthora</taxon>
    </lineage>
</organism>